<comment type="function">
    <text evidence="5">Responsible for synthesis of pseudouridine from uracil-2605 in 23S ribosomal RNA.</text>
</comment>
<evidence type="ECO:0000313" key="10">
    <source>
        <dbReference type="EMBL" id="QCI26992.1"/>
    </source>
</evidence>
<dbReference type="EC" id="5.4.99.-" evidence="7"/>
<name>A0A4D6YD75_9GAMM</name>
<dbReference type="InterPro" id="IPR006145">
    <property type="entry name" value="PsdUridine_synth_RsuA/RluA"/>
</dbReference>
<dbReference type="PROSITE" id="PS50889">
    <property type="entry name" value="S4"/>
    <property type="match status" value="1"/>
</dbReference>
<reference evidence="10 11" key="2">
    <citation type="submission" date="2019-05" db="EMBL/GenBank/DDBJ databases">
        <title>Genome evolution of the obligate endosymbiont Buchnera aphidicola.</title>
        <authorList>
            <person name="Moran N.A."/>
        </authorList>
    </citation>
    <scope>NUCLEOTIDE SEQUENCE [LARGE SCALE GENOMIC DNA]</scope>
    <source>
        <strain evidence="10 11">Tca</strain>
    </source>
</reference>
<dbReference type="Gene3D" id="3.30.2350.10">
    <property type="entry name" value="Pseudouridine synthase"/>
    <property type="match status" value="1"/>
</dbReference>
<dbReference type="InterPro" id="IPR018496">
    <property type="entry name" value="PsdUridine_synth_RsuA/RluB_CS"/>
</dbReference>
<evidence type="ECO:0000256" key="5">
    <source>
        <dbReference type="ARBA" id="ARBA00037383"/>
    </source>
</evidence>
<comment type="similarity">
    <text evidence="1 7">Belongs to the pseudouridine synthase RsuA family.</text>
</comment>
<feature type="domain" description="Pseudouridine synthase RsuA/RluA-like" evidence="8">
    <location>
        <begin position="69"/>
        <end position="201"/>
    </location>
</feature>
<dbReference type="AlphaFoldDB" id="A0A4D6YD75"/>
<dbReference type="InterPro" id="IPR050343">
    <property type="entry name" value="RsuA_PseudoU_synthase"/>
</dbReference>
<dbReference type="PANTHER" id="PTHR47683:SF3">
    <property type="entry name" value="RIBOSOMAL LARGE SUBUNIT PSEUDOURIDINE SYNTHASE B"/>
    <property type="match status" value="1"/>
</dbReference>
<feature type="domain" description="RNA-binding S4" evidence="9">
    <location>
        <begin position="4"/>
        <end position="37"/>
    </location>
</feature>
<evidence type="ECO:0000256" key="4">
    <source>
        <dbReference type="ARBA" id="ARBA00036944"/>
    </source>
</evidence>
<evidence type="ECO:0000256" key="3">
    <source>
        <dbReference type="ARBA" id="ARBA00023235"/>
    </source>
</evidence>
<evidence type="ECO:0000259" key="9">
    <source>
        <dbReference type="Pfam" id="PF01479"/>
    </source>
</evidence>
<dbReference type="InterPro" id="IPR000748">
    <property type="entry name" value="PsdUridine_synth_RsuA/RluB/E/F"/>
</dbReference>
<dbReference type="Pfam" id="PF00849">
    <property type="entry name" value="PseudoU_synth_2"/>
    <property type="match status" value="1"/>
</dbReference>
<dbReference type="InterPro" id="IPR036986">
    <property type="entry name" value="S4_RNA-bd_sf"/>
</dbReference>
<dbReference type="Gene3D" id="3.10.290.10">
    <property type="entry name" value="RNA-binding S4 domain"/>
    <property type="match status" value="1"/>
</dbReference>
<protein>
    <recommendedName>
        <fullName evidence="7">Pseudouridine synthase</fullName>
        <ecNumber evidence="7">5.4.99.-</ecNumber>
    </recommendedName>
</protein>
<dbReference type="OrthoDB" id="9807213at2"/>
<comment type="catalytic activity">
    <reaction evidence="4">
        <text>uridine(2605) in 23S rRNA = pseudouridine(2605) in 23S rRNA</text>
        <dbReference type="Rhea" id="RHEA:42520"/>
        <dbReference type="Rhea" id="RHEA-COMP:10095"/>
        <dbReference type="Rhea" id="RHEA-COMP:10096"/>
        <dbReference type="ChEBI" id="CHEBI:65314"/>
        <dbReference type="ChEBI" id="CHEBI:65315"/>
        <dbReference type="EC" id="5.4.99.22"/>
    </reaction>
</comment>
<evidence type="ECO:0000256" key="7">
    <source>
        <dbReference type="RuleBase" id="RU003887"/>
    </source>
</evidence>
<dbReference type="GO" id="GO:0003723">
    <property type="term" value="F:RNA binding"/>
    <property type="evidence" value="ECO:0007669"/>
    <property type="project" value="UniProtKB-KW"/>
</dbReference>
<dbReference type="PANTHER" id="PTHR47683">
    <property type="entry name" value="PSEUDOURIDINE SYNTHASE FAMILY PROTEIN-RELATED"/>
    <property type="match status" value="1"/>
</dbReference>
<keyword evidence="3 7" id="KW-0413">Isomerase</keyword>
<dbReference type="RefSeq" id="WP_158353901.1">
    <property type="nucleotide sequence ID" value="NZ_CP034852.1"/>
</dbReference>
<dbReference type="GO" id="GO:0000455">
    <property type="term" value="P:enzyme-directed rRNA pseudouridine synthesis"/>
    <property type="evidence" value="ECO:0007669"/>
    <property type="project" value="UniProtKB-ARBA"/>
</dbReference>
<organism evidence="10 11">
    <name type="scientific">Buchnera aphidicola</name>
    <name type="common">Thelaxes californica</name>
    <dbReference type="NCBI Taxonomy" id="1315998"/>
    <lineage>
        <taxon>Bacteria</taxon>
        <taxon>Pseudomonadati</taxon>
        <taxon>Pseudomonadota</taxon>
        <taxon>Gammaproteobacteria</taxon>
        <taxon>Enterobacterales</taxon>
        <taxon>Erwiniaceae</taxon>
        <taxon>Buchnera</taxon>
    </lineage>
</organism>
<reference evidence="10 11" key="1">
    <citation type="submission" date="2018-12" db="EMBL/GenBank/DDBJ databases">
        <authorList>
            <person name="Chong R.A."/>
        </authorList>
    </citation>
    <scope>NUCLEOTIDE SEQUENCE [LARGE SCALE GENOMIC DNA]</scope>
    <source>
        <strain evidence="10 11">Tca</strain>
    </source>
</reference>
<accession>A0A4D6YD75</accession>
<evidence type="ECO:0000259" key="8">
    <source>
        <dbReference type="Pfam" id="PF00849"/>
    </source>
</evidence>
<dbReference type="SUPFAM" id="SSF55120">
    <property type="entry name" value="Pseudouridine synthase"/>
    <property type="match status" value="1"/>
</dbReference>
<dbReference type="Pfam" id="PF01479">
    <property type="entry name" value="S4"/>
    <property type="match status" value="1"/>
</dbReference>
<keyword evidence="2 6" id="KW-0694">RNA-binding</keyword>
<dbReference type="Proteomes" id="UP000298782">
    <property type="component" value="Chromosome"/>
</dbReference>
<evidence type="ECO:0000256" key="2">
    <source>
        <dbReference type="ARBA" id="ARBA00022884"/>
    </source>
</evidence>
<dbReference type="InterPro" id="IPR020103">
    <property type="entry name" value="PsdUridine_synth_cat_dom_sf"/>
</dbReference>
<dbReference type="PROSITE" id="PS01149">
    <property type="entry name" value="PSI_RSU"/>
    <property type="match status" value="1"/>
</dbReference>
<sequence length="245" mass="29185">MCLERVQKVLSRRGYGSRRMIEQLIIAKKIILNKKIVVLGDKINIYKKNQFIIDSIKVTIQNEKIQKKMLLYHKPIGEISTHYDPFHKNTVFKNLPVIKKNRWLYIGRLDINTSGLLLFTNCGIIANYAMHPKNLIKRVYLVRFFGTLNNNKISLLKNGIQLEKDFIAFKEIKLHNHNKTNKWLKITLYEGKNREIRKLLNYLNIQVSRIIRIKYGDVKLPFFLKPKKWVYLNYKKINFLKKIVN</sequence>
<evidence type="ECO:0000256" key="6">
    <source>
        <dbReference type="PROSITE-ProRule" id="PRU00182"/>
    </source>
</evidence>
<gene>
    <name evidence="10" type="ORF">D9V80_01080</name>
</gene>
<evidence type="ECO:0000313" key="11">
    <source>
        <dbReference type="Proteomes" id="UP000298782"/>
    </source>
</evidence>
<keyword evidence="11" id="KW-1185">Reference proteome</keyword>
<dbReference type="InterPro" id="IPR002942">
    <property type="entry name" value="S4_RNA-bd"/>
</dbReference>
<evidence type="ECO:0000256" key="1">
    <source>
        <dbReference type="ARBA" id="ARBA00008348"/>
    </source>
</evidence>
<dbReference type="NCBIfam" id="TIGR00093">
    <property type="entry name" value="pseudouridine synthase"/>
    <property type="match status" value="1"/>
</dbReference>
<proteinExistence type="inferred from homology"/>
<dbReference type="SUPFAM" id="SSF55174">
    <property type="entry name" value="Alpha-L RNA-binding motif"/>
    <property type="match status" value="1"/>
</dbReference>
<dbReference type="GO" id="GO:0160139">
    <property type="term" value="F:23S rRNA pseudouridine(2605) synthase activity"/>
    <property type="evidence" value="ECO:0007669"/>
    <property type="project" value="UniProtKB-EC"/>
</dbReference>
<dbReference type="EMBL" id="CP034852">
    <property type="protein sequence ID" value="QCI26992.1"/>
    <property type="molecule type" value="Genomic_DNA"/>
</dbReference>